<dbReference type="InParanoid" id="B7GEQ9"/>
<dbReference type="InterPro" id="IPR006966">
    <property type="entry name" value="Peroxin-3"/>
</dbReference>
<sequence>MSSKTKMRRKKQSISLGSVISAAAVAYGTYKVADWAWNRYVTKRKKNDYQVNAAIATSFMNFLCSQTSVGAHAEDGVASHIDHIPGPNRRLRMRRQRMTRCRQEAAQALRGFSPALRSIVELHTNTAQATRLLKQLRANRTTEKHATSRRSEEQALWKEIQRKTMTRMLTTAYAHTILFLVLTTQVNLLGGRLFEESLQNTSLSSNVSMSNDSVASDRMVSYQESHRFVLQHTYDYFLNKGVHSLLSTVEQAVDSVLGGWNVFDKACLHISREQFDCALVKIRGLIEGGLRTDVSRTSGRSSRRESILRFLMPSSILEHSIQDDLARSILDETWDLVESPVFSDAQQECLNATFASMRDRFWGKIFDDNGLSGTKPWAHFFR</sequence>
<dbReference type="KEGG" id="pti:PHATRDRAFT_50623"/>
<dbReference type="RefSeq" id="XP_002185591.1">
    <property type="nucleotide sequence ID" value="XM_002185555.1"/>
</dbReference>
<reference evidence="2" key="2">
    <citation type="submission" date="2008-08" db="EMBL/GenBank/DDBJ databases">
        <authorList>
            <consortium name="Diatom Consortium"/>
            <person name="Grigoriev I."/>
            <person name="Grimwood J."/>
            <person name="Kuo A."/>
            <person name="Otillar R.P."/>
            <person name="Salamov A."/>
            <person name="Detter J.C."/>
            <person name="Lindquist E."/>
            <person name="Shapiro H."/>
            <person name="Lucas S."/>
            <person name="Glavina del Rio T."/>
            <person name="Pitluck S."/>
            <person name="Rokhsar D."/>
            <person name="Bowler C."/>
        </authorList>
    </citation>
    <scope>GENOME REANNOTATION</scope>
    <source>
        <strain evidence="2">CCAP 1055/1</strain>
    </source>
</reference>
<evidence type="ECO:0008006" key="3">
    <source>
        <dbReference type="Google" id="ProtNLM"/>
    </source>
</evidence>
<reference evidence="1 2" key="1">
    <citation type="journal article" date="2008" name="Nature">
        <title>The Phaeodactylum genome reveals the evolutionary history of diatom genomes.</title>
        <authorList>
            <person name="Bowler C."/>
            <person name="Allen A.E."/>
            <person name="Badger J.H."/>
            <person name="Grimwood J."/>
            <person name="Jabbari K."/>
            <person name="Kuo A."/>
            <person name="Maheswari U."/>
            <person name="Martens C."/>
            <person name="Maumus F."/>
            <person name="Otillar R.P."/>
            <person name="Rayko E."/>
            <person name="Salamov A."/>
            <person name="Vandepoele K."/>
            <person name="Beszteri B."/>
            <person name="Gruber A."/>
            <person name="Heijde M."/>
            <person name="Katinka M."/>
            <person name="Mock T."/>
            <person name="Valentin K."/>
            <person name="Verret F."/>
            <person name="Berges J.A."/>
            <person name="Brownlee C."/>
            <person name="Cadoret J.P."/>
            <person name="Chiovitti A."/>
            <person name="Choi C.J."/>
            <person name="Coesel S."/>
            <person name="De Martino A."/>
            <person name="Detter J.C."/>
            <person name="Durkin C."/>
            <person name="Falciatore A."/>
            <person name="Fournet J."/>
            <person name="Haruta M."/>
            <person name="Huysman M.J."/>
            <person name="Jenkins B.D."/>
            <person name="Jiroutova K."/>
            <person name="Jorgensen R.E."/>
            <person name="Joubert Y."/>
            <person name="Kaplan A."/>
            <person name="Kroger N."/>
            <person name="Kroth P.G."/>
            <person name="La Roche J."/>
            <person name="Lindquist E."/>
            <person name="Lommer M."/>
            <person name="Martin-Jezequel V."/>
            <person name="Lopez P.J."/>
            <person name="Lucas S."/>
            <person name="Mangogna M."/>
            <person name="McGinnis K."/>
            <person name="Medlin L.K."/>
            <person name="Montsant A."/>
            <person name="Oudot-Le Secq M.P."/>
            <person name="Napoli C."/>
            <person name="Obornik M."/>
            <person name="Parker M.S."/>
            <person name="Petit J.L."/>
            <person name="Porcel B.M."/>
            <person name="Poulsen N."/>
            <person name="Robison M."/>
            <person name="Rychlewski L."/>
            <person name="Rynearson T.A."/>
            <person name="Schmutz J."/>
            <person name="Shapiro H."/>
            <person name="Siaut M."/>
            <person name="Stanley M."/>
            <person name="Sussman M.R."/>
            <person name="Taylor A.R."/>
            <person name="Vardi A."/>
            <person name="von Dassow P."/>
            <person name="Vyverman W."/>
            <person name="Willis A."/>
            <person name="Wyrwicz L.S."/>
            <person name="Rokhsar D.S."/>
            <person name="Weissenbach J."/>
            <person name="Armbrust E.V."/>
            <person name="Green B.R."/>
            <person name="Van de Peer Y."/>
            <person name="Grigoriev I.V."/>
        </authorList>
    </citation>
    <scope>NUCLEOTIDE SEQUENCE [LARGE SCALE GENOMIC DNA]</scope>
    <source>
        <strain evidence="1 2">CCAP 1055/1</strain>
    </source>
</reference>
<name>B7GEQ9_PHATC</name>
<organism evidence="1 2">
    <name type="scientific">Phaeodactylum tricornutum (strain CCAP 1055/1)</name>
    <dbReference type="NCBI Taxonomy" id="556484"/>
    <lineage>
        <taxon>Eukaryota</taxon>
        <taxon>Sar</taxon>
        <taxon>Stramenopiles</taxon>
        <taxon>Ochrophyta</taxon>
        <taxon>Bacillariophyta</taxon>
        <taxon>Bacillariophyceae</taxon>
        <taxon>Bacillariophycidae</taxon>
        <taxon>Naviculales</taxon>
        <taxon>Phaeodactylaceae</taxon>
        <taxon>Phaeodactylum</taxon>
    </lineage>
</organism>
<dbReference type="Proteomes" id="UP000000759">
    <property type="component" value="Chromosome 33"/>
</dbReference>
<dbReference type="Pfam" id="PF04882">
    <property type="entry name" value="Peroxin-3"/>
    <property type="match status" value="1"/>
</dbReference>
<dbReference type="eggNOG" id="KOG4444">
    <property type="taxonomic scope" value="Eukaryota"/>
</dbReference>
<dbReference type="STRING" id="556484.B7GEQ9"/>
<accession>B7GEQ9</accession>
<gene>
    <name evidence="1" type="ORF">PHATRDRAFT_50623</name>
</gene>
<dbReference type="EMBL" id="CM000635">
    <property type="protein sequence ID" value="EEC42889.1"/>
    <property type="molecule type" value="Genomic_DNA"/>
</dbReference>
<dbReference type="GO" id="GO:0045046">
    <property type="term" value="P:protein import into peroxisome membrane"/>
    <property type="evidence" value="ECO:0007669"/>
    <property type="project" value="TreeGrafter"/>
</dbReference>
<protein>
    <recommendedName>
        <fullName evidence="3">Peroxisomal biogenesis factor 3</fullName>
    </recommendedName>
</protein>
<evidence type="ECO:0000313" key="2">
    <source>
        <dbReference type="Proteomes" id="UP000000759"/>
    </source>
</evidence>
<dbReference type="GO" id="GO:0005778">
    <property type="term" value="C:peroxisomal membrane"/>
    <property type="evidence" value="ECO:0007669"/>
    <property type="project" value="InterPro"/>
</dbReference>
<dbReference type="PaxDb" id="2850-Phatr50623"/>
<dbReference type="PANTHER" id="PTHR28080:SF1">
    <property type="entry name" value="PEROXISOMAL BIOGENESIS FACTOR 3"/>
    <property type="match status" value="1"/>
</dbReference>
<dbReference type="AlphaFoldDB" id="B7GEQ9"/>
<dbReference type="PANTHER" id="PTHR28080">
    <property type="entry name" value="PEROXISOMAL BIOGENESIS FACTOR 3"/>
    <property type="match status" value="1"/>
</dbReference>
<evidence type="ECO:0000313" key="1">
    <source>
        <dbReference type="EMBL" id="EEC42889.1"/>
    </source>
</evidence>
<dbReference type="GO" id="GO:0030674">
    <property type="term" value="F:protein-macromolecule adaptor activity"/>
    <property type="evidence" value="ECO:0007669"/>
    <property type="project" value="TreeGrafter"/>
</dbReference>
<keyword evidence="2" id="KW-1185">Reference proteome</keyword>
<proteinExistence type="predicted"/>
<dbReference type="HOGENOM" id="CLU_635340_0_0_1"/>
<dbReference type="GeneID" id="7199481"/>
<dbReference type="OrthoDB" id="45930at2759"/>